<evidence type="ECO:0000313" key="2">
    <source>
        <dbReference type="Proteomes" id="UP000216442"/>
    </source>
</evidence>
<sequence>MRVGEALSGALCALRGIRNPVLAEGRGKVPLGPCYVEARDGETWWIPGLDGEVRVYTEVVGGEDGPR</sequence>
<accession>A0A271LLM6</accession>
<reference evidence="1 2" key="1">
    <citation type="submission" date="2017-08" db="EMBL/GenBank/DDBJ databases">
        <title>Mesorhizobium wenxinae sp. nov., a novel rhizobial species isolated from root nodules of chickpea (Cicer arietinum L.).</title>
        <authorList>
            <person name="Zhang J."/>
        </authorList>
    </citation>
    <scope>NUCLEOTIDE SEQUENCE [LARGE SCALE GENOMIC DNA]</scope>
    <source>
        <strain evidence="1 2">SDW018</strain>
    </source>
</reference>
<dbReference type="Proteomes" id="UP000216442">
    <property type="component" value="Unassembled WGS sequence"/>
</dbReference>
<keyword evidence="2" id="KW-1185">Reference proteome</keyword>
<evidence type="ECO:0000313" key="1">
    <source>
        <dbReference type="EMBL" id="PAQ09051.1"/>
    </source>
</evidence>
<comment type="caution">
    <text evidence="1">The sequence shown here is derived from an EMBL/GenBank/DDBJ whole genome shotgun (WGS) entry which is preliminary data.</text>
</comment>
<dbReference type="EMBL" id="NPKJ01000043">
    <property type="protein sequence ID" value="PAQ09051.1"/>
    <property type="molecule type" value="Genomic_DNA"/>
</dbReference>
<proteinExistence type="predicted"/>
<organism evidence="1 2">
    <name type="scientific">Mesorhizobium temperatum</name>
    <dbReference type="NCBI Taxonomy" id="241416"/>
    <lineage>
        <taxon>Bacteria</taxon>
        <taxon>Pseudomonadati</taxon>
        <taxon>Pseudomonadota</taxon>
        <taxon>Alphaproteobacteria</taxon>
        <taxon>Hyphomicrobiales</taxon>
        <taxon>Phyllobacteriaceae</taxon>
        <taxon>Mesorhizobium</taxon>
    </lineage>
</organism>
<protein>
    <submittedName>
        <fullName evidence="1">Uncharacterized protein</fullName>
    </submittedName>
</protein>
<name>A0A271LLM6_9HYPH</name>
<dbReference type="AlphaFoldDB" id="A0A271LLM6"/>
<gene>
    <name evidence="1" type="ORF">CIT26_14160</name>
</gene>